<comment type="caution">
    <text evidence="2">The sequence shown here is derived from an EMBL/GenBank/DDBJ whole genome shotgun (WGS) entry which is preliminary data.</text>
</comment>
<evidence type="ECO:0000259" key="1">
    <source>
        <dbReference type="Pfam" id="PF14065"/>
    </source>
</evidence>
<dbReference type="Proteomes" id="UP000817854">
    <property type="component" value="Unassembled WGS sequence"/>
</dbReference>
<feature type="domain" description="Pvc16 N-terminal" evidence="1">
    <location>
        <begin position="19"/>
        <end position="190"/>
    </location>
</feature>
<reference evidence="2 3" key="3">
    <citation type="submission" date="2020-02" db="EMBL/GenBank/DDBJ databases">
        <title>Flavobacterium profundi sp. nov., isolated from a deep-sea seamount.</title>
        <authorList>
            <person name="Zhang D.-C."/>
        </authorList>
    </citation>
    <scope>NUCLEOTIDE SEQUENCE [LARGE SCALE GENOMIC DNA]</scope>
    <source>
        <strain evidence="2 3">EC11</strain>
    </source>
</reference>
<keyword evidence="3" id="KW-1185">Reference proteome</keyword>
<evidence type="ECO:0000313" key="2">
    <source>
        <dbReference type="EMBL" id="NHN27086.1"/>
    </source>
</evidence>
<dbReference type="RefSeq" id="WP_140963419.1">
    <property type="nucleotide sequence ID" value="NZ_VEVQ02000011.1"/>
</dbReference>
<dbReference type="InterPro" id="IPR025351">
    <property type="entry name" value="Pvc16_N"/>
</dbReference>
<name>A0ABX0IYJ4_9FLAO</name>
<reference evidence="2 3" key="2">
    <citation type="submission" date="2019-05" db="EMBL/GenBank/DDBJ databases">
        <authorList>
            <person name="Lianzixin W."/>
        </authorList>
    </citation>
    <scope>NUCLEOTIDE SEQUENCE [LARGE SCALE GENOMIC DNA]</scope>
    <source>
        <strain evidence="2 3">EC11</strain>
    </source>
</reference>
<gene>
    <name evidence="2" type="ORF">FIA58_015490</name>
</gene>
<organism evidence="2 3">
    <name type="scientific">Flavobacterium jejuense</name>
    <dbReference type="NCBI Taxonomy" id="1544455"/>
    <lineage>
        <taxon>Bacteria</taxon>
        <taxon>Pseudomonadati</taxon>
        <taxon>Bacteroidota</taxon>
        <taxon>Flavobacteriia</taxon>
        <taxon>Flavobacteriales</taxon>
        <taxon>Flavobacteriaceae</taxon>
        <taxon>Flavobacterium</taxon>
    </lineage>
</organism>
<reference evidence="3" key="1">
    <citation type="submission" date="2019-05" db="EMBL/GenBank/DDBJ databases">
        <title>Flavobacterium profundi sp. nov., isolated from a deep-sea seamount.</title>
        <authorList>
            <person name="Zhang D.-C."/>
        </authorList>
    </citation>
    <scope>NUCLEOTIDE SEQUENCE [LARGE SCALE GENOMIC DNA]</scope>
    <source>
        <strain evidence="3">EC11</strain>
    </source>
</reference>
<protein>
    <submittedName>
        <fullName evidence="2">DUF4255 domain-containing protein</fullName>
    </submittedName>
</protein>
<dbReference type="EMBL" id="VEVQ02000011">
    <property type="protein sequence ID" value="NHN27086.1"/>
    <property type="molecule type" value="Genomic_DNA"/>
</dbReference>
<proteinExistence type="predicted"/>
<dbReference type="Pfam" id="PF14065">
    <property type="entry name" value="Pvc16_N"/>
    <property type="match status" value="1"/>
</dbReference>
<evidence type="ECO:0000313" key="3">
    <source>
        <dbReference type="Proteomes" id="UP000817854"/>
    </source>
</evidence>
<sequence>MDLKVVIEQLSKLIDPLEEIINVTNIATLNDGDDFLESKSPIILSIVNIEEDKTQKNQSVYRGLVDDQNISRYNQPTQHLIISLLFSSYNKDLSKYLDGIDKLKTIVQYFQQNKSFYYKNDNSELLDYASFLAKNEVAQQDYYKITMEFVSLSMEQLNQMWSYLGSKYMPSALYKMRLFMIQNDTTIEEKVIKKVKINLWENDKNNPIGLLETGEFEN</sequence>
<accession>A0ABX0IYJ4</accession>